<dbReference type="SUPFAM" id="SSF52540">
    <property type="entry name" value="P-loop containing nucleoside triphosphate hydrolases"/>
    <property type="match status" value="2"/>
</dbReference>
<keyword evidence="2" id="KW-0547">Nucleotide-binding</keyword>
<dbReference type="OrthoDB" id="3169603at2"/>
<dbReference type="Gene3D" id="3.40.50.300">
    <property type="entry name" value="P-loop containing nucleotide triphosphate hydrolases"/>
    <property type="match status" value="2"/>
</dbReference>
<dbReference type="PANTHER" id="PTHR19211:SF14">
    <property type="entry name" value="ATP-BINDING CASSETTE SUB-FAMILY F MEMBER 1"/>
    <property type="match status" value="1"/>
</dbReference>
<evidence type="ECO:0000259" key="6">
    <source>
        <dbReference type="PROSITE" id="PS50893"/>
    </source>
</evidence>
<gene>
    <name evidence="7" type="ORF">FNH08_17675</name>
</gene>
<evidence type="ECO:0000256" key="4">
    <source>
        <dbReference type="SAM" id="Coils"/>
    </source>
</evidence>
<dbReference type="PANTHER" id="PTHR19211">
    <property type="entry name" value="ATP-BINDING TRANSPORT PROTEIN-RELATED"/>
    <property type="match status" value="1"/>
</dbReference>
<dbReference type="FunFam" id="3.40.50.300:FF:000011">
    <property type="entry name" value="Putative ABC transporter ATP-binding component"/>
    <property type="match status" value="1"/>
</dbReference>
<feature type="compositionally biased region" description="Basic and acidic residues" evidence="5">
    <location>
        <begin position="308"/>
        <end position="322"/>
    </location>
</feature>
<feature type="coiled-coil region" evidence="4">
    <location>
        <begin position="106"/>
        <end position="133"/>
    </location>
</feature>
<evidence type="ECO:0000313" key="8">
    <source>
        <dbReference type="Proteomes" id="UP000400924"/>
    </source>
</evidence>
<feature type="domain" description="ABC transporter" evidence="6">
    <location>
        <begin position="382"/>
        <end position="579"/>
    </location>
</feature>
<feature type="compositionally biased region" description="Polar residues" evidence="5">
    <location>
        <begin position="370"/>
        <end position="379"/>
    </location>
</feature>
<dbReference type="InterPro" id="IPR003439">
    <property type="entry name" value="ABC_transporter-like_ATP-bd"/>
</dbReference>
<evidence type="ECO:0000256" key="5">
    <source>
        <dbReference type="SAM" id="MobiDB-lite"/>
    </source>
</evidence>
<dbReference type="AlphaFoldDB" id="A0A5N8XHJ2"/>
<sequence>MEHTVQLPDSADVLAGSRGTAHLAAEGVSCTLGDRPVLRDVSLTVAAAERVGLIGENGQGKSTLLRVLARDLAPERGSVLRAVTGRVGFLPQEPAFPAAWTITDVLDRAHAELDLLAARLRDLERHMAAAEGAELEALLADYGRAQDAFTDRGGWEREARTGEVLAVFGLGGLSPAHPVGRLSSGQRARLALAELVLAAPSALLLDEPTNHLDDRAADWLTHWLRGYRGPCVVASHDRTLLGAAATAIVDLDGPRGSAVRHGGDYQDYLAEQRAARTRWERQYAQWQEATDRVRERLDRAGAAGDGGGLKRDNEKMGYDRTGGKAQADVARRTRAARLELRRLLDDPVPRPPEPLSFRPAHTARPVTQAPGASTRTSPPVTEGDPALLRATRVTFGDVLRDIQLDLRPGDFTVIVGPNGAGKSTLLRILAGVLPAQHGTVATADGTRVGYLPQESTYEHGHRGLLEVYAERRAVDHDTASAELGRFGLFRRGDLTVPLDRLSTGQRRRLGLAELFAARPDLLLLDEPTNHLSLPLVEQLQEAIEEFTGPVVLVTHDRALRERYADHVVELTDGTLRRPG</sequence>
<dbReference type="InterPro" id="IPR027417">
    <property type="entry name" value="P-loop_NTPase"/>
</dbReference>
<dbReference type="RefSeq" id="WP_152772454.1">
    <property type="nucleotide sequence ID" value="NZ_VJZC01000111.1"/>
</dbReference>
<dbReference type="CDD" id="cd03221">
    <property type="entry name" value="ABCF_EF-3"/>
    <property type="match status" value="1"/>
</dbReference>
<dbReference type="InterPro" id="IPR017871">
    <property type="entry name" value="ABC_transporter-like_CS"/>
</dbReference>
<dbReference type="EMBL" id="VJZC01000111">
    <property type="protein sequence ID" value="MPY58929.1"/>
    <property type="molecule type" value="Genomic_DNA"/>
</dbReference>
<dbReference type="SMART" id="SM00382">
    <property type="entry name" value="AAA"/>
    <property type="match status" value="2"/>
</dbReference>
<keyword evidence="1" id="KW-0677">Repeat</keyword>
<accession>A0A5N8XHJ2</accession>
<keyword evidence="8" id="KW-1185">Reference proteome</keyword>
<dbReference type="PROSITE" id="PS50893">
    <property type="entry name" value="ABC_TRANSPORTER_2"/>
    <property type="match status" value="2"/>
</dbReference>
<feature type="region of interest" description="Disordered" evidence="5">
    <location>
        <begin position="344"/>
        <end position="384"/>
    </location>
</feature>
<protein>
    <submittedName>
        <fullName evidence="7">ABC-F family ATP-binding cassette domain-containing protein</fullName>
    </submittedName>
</protein>
<evidence type="ECO:0000256" key="2">
    <source>
        <dbReference type="ARBA" id="ARBA00022741"/>
    </source>
</evidence>
<evidence type="ECO:0000256" key="3">
    <source>
        <dbReference type="ARBA" id="ARBA00022840"/>
    </source>
</evidence>
<dbReference type="PROSITE" id="PS00211">
    <property type="entry name" value="ABC_TRANSPORTER_1"/>
    <property type="match status" value="1"/>
</dbReference>
<dbReference type="Proteomes" id="UP000400924">
    <property type="component" value="Unassembled WGS sequence"/>
</dbReference>
<keyword evidence="4" id="KW-0175">Coiled coil</keyword>
<dbReference type="GO" id="GO:0016887">
    <property type="term" value="F:ATP hydrolysis activity"/>
    <property type="evidence" value="ECO:0007669"/>
    <property type="project" value="InterPro"/>
</dbReference>
<evidence type="ECO:0000256" key="1">
    <source>
        <dbReference type="ARBA" id="ARBA00022737"/>
    </source>
</evidence>
<organism evidence="7 8">
    <name type="scientific">Streptomyces spongiae</name>
    <dbReference type="NCBI Taxonomy" id="565072"/>
    <lineage>
        <taxon>Bacteria</taxon>
        <taxon>Bacillati</taxon>
        <taxon>Actinomycetota</taxon>
        <taxon>Actinomycetes</taxon>
        <taxon>Kitasatosporales</taxon>
        <taxon>Streptomycetaceae</taxon>
        <taxon>Streptomyces</taxon>
    </lineage>
</organism>
<feature type="region of interest" description="Disordered" evidence="5">
    <location>
        <begin position="299"/>
        <end position="330"/>
    </location>
</feature>
<proteinExistence type="predicted"/>
<keyword evidence="3 7" id="KW-0067">ATP-binding</keyword>
<reference evidence="7 8" key="1">
    <citation type="submission" date="2019-07" db="EMBL/GenBank/DDBJ databases">
        <title>New species of Amycolatopsis and Streptomyces.</title>
        <authorList>
            <person name="Duangmal K."/>
            <person name="Teo W.F.A."/>
            <person name="Lipun K."/>
        </authorList>
    </citation>
    <scope>NUCLEOTIDE SEQUENCE [LARGE SCALE GENOMIC DNA]</scope>
    <source>
        <strain evidence="7 8">NBRC 106415</strain>
    </source>
</reference>
<comment type="caution">
    <text evidence="7">The sequence shown here is derived from an EMBL/GenBank/DDBJ whole genome shotgun (WGS) entry which is preliminary data.</text>
</comment>
<dbReference type="GO" id="GO:0005524">
    <property type="term" value="F:ATP binding"/>
    <property type="evidence" value="ECO:0007669"/>
    <property type="project" value="UniProtKB-KW"/>
</dbReference>
<feature type="domain" description="ABC transporter" evidence="6">
    <location>
        <begin position="23"/>
        <end position="287"/>
    </location>
</feature>
<name>A0A5N8XHJ2_9ACTN</name>
<evidence type="ECO:0000313" key="7">
    <source>
        <dbReference type="EMBL" id="MPY58929.1"/>
    </source>
</evidence>
<dbReference type="Pfam" id="PF00005">
    <property type="entry name" value="ABC_tran"/>
    <property type="match status" value="2"/>
</dbReference>
<dbReference type="InterPro" id="IPR003593">
    <property type="entry name" value="AAA+_ATPase"/>
</dbReference>
<dbReference type="InterPro" id="IPR050611">
    <property type="entry name" value="ABCF"/>
</dbReference>